<dbReference type="KEGG" id="iod:EJO50_08115"/>
<dbReference type="RefSeq" id="WP_125973163.1">
    <property type="nucleotide sequence ID" value="NZ_CP034433.1"/>
</dbReference>
<evidence type="ECO:0000313" key="1">
    <source>
        <dbReference type="EMBL" id="AZN36460.1"/>
    </source>
</evidence>
<keyword evidence="2" id="KW-1185">Reference proteome</keyword>
<gene>
    <name evidence="1" type="ORF">EJO50_08115</name>
</gene>
<name>A0A3S8ZSH9_9NEIS</name>
<dbReference type="EMBL" id="CP034433">
    <property type="protein sequence ID" value="AZN36460.1"/>
    <property type="molecule type" value="Genomic_DNA"/>
</dbReference>
<protein>
    <submittedName>
        <fullName evidence="1">Uncharacterized protein</fullName>
    </submittedName>
</protein>
<accession>A0A3S8ZSH9</accession>
<reference evidence="1 2" key="1">
    <citation type="submission" date="2018-12" db="EMBL/GenBank/DDBJ databases">
        <title>Complete genome sequence of Iodobacter sp. H11R3.</title>
        <authorList>
            <person name="Bae J.-W."/>
        </authorList>
    </citation>
    <scope>NUCLEOTIDE SEQUENCE [LARGE SCALE GENOMIC DNA]</scope>
    <source>
        <strain evidence="1 2">H11R3</strain>
    </source>
</reference>
<evidence type="ECO:0000313" key="2">
    <source>
        <dbReference type="Proteomes" id="UP000282438"/>
    </source>
</evidence>
<dbReference type="OrthoDB" id="197869at2"/>
<organism evidence="1 2">
    <name type="scientific">Iodobacter ciconiae</name>
    <dbReference type="NCBI Taxonomy" id="2496266"/>
    <lineage>
        <taxon>Bacteria</taxon>
        <taxon>Pseudomonadati</taxon>
        <taxon>Pseudomonadota</taxon>
        <taxon>Betaproteobacteria</taxon>
        <taxon>Neisseriales</taxon>
        <taxon>Chitinibacteraceae</taxon>
        <taxon>Iodobacter</taxon>
    </lineage>
</organism>
<proteinExistence type="predicted"/>
<dbReference type="AlphaFoldDB" id="A0A3S8ZSH9"/>
<sequence>MVLKHPVGEGIARLELAMGYAREKLPVHDSDGVLDLDGSTLWGGYLDYQLQNWQFRVGYAKLKLENELPDLAVLLNILRAPQFGVFGQGPS</sequence>
<dbReference type="Proteomes" id="UP000282438">
    <property type="component" value="Chromosome"/>
</dbReference>